<feature type="domain" description="Alpha-glycerophosphate oxidase C-terminal" evidence="8">
    <location>
        <begin position="449"/>
        <end position="546"/>
    </location>
</feature>
<dbReference type="PANTHER" id="PTHR11985:SF35">
    <property type="entry name" value="ANAEROBIC GLYCEROL-3-PHOSPHATE DEHYDROGENASE SUBUNIT A"/>
    <property type="match status" value="1"/>
</dbReference>
<feature type="domain" description="FAD dependent oxidoreductase" evidence="7">
    <location>
        <begin position="25"/>
        <end position="370"/>
    </location>
</feature>
<keyword evidence="3" id="KW-0285">Flavoprotein</keyword>
<evidence type="ECO:0000256" key="2">
    <source>
        <dbReference type="ARBA" id="ARBA00007330"/>
    </source>
</evidence>
<evidence type="ECO:0000313" key="9">
    <source>
        <dbReference type="EMBL" id="MDP4545679.1"/>
    </source>
</evidence>
<dbReference type="Gene3D" id="3.50.50.60">
    <property type="entry name" value="FAD/NAD(P)-binding domain"/>
    <property type="match status" value="1"/>
</dbReference>
<dbReference type="Pfam" id="PF01266">
    <property type="entry name" value="DAO"/>
    <property type="match status" value="1"/>
</dbReference>
<evidence type="ECO:0000259" key="7">
    <source>
        <dbReference type="Pfam" id="PF01266"/>
    </source>
</evidence>
<dbReference type="SUPFAM" id="SSF54373">
    <property type="entry name" value="FAD-linked reductases, C-terminal domain"/>
    <property type="match status" value="1"/>
</dbReference>
<evidence type="ECO:0000256" key="4">
    <source>
        <dbReference type="ARBA" id="ARBA00022798"/>
    </source>
</evidence>
<dbReference type="InterPro" id="IPR000447">
    <property type="entry name" value="G3P_DH_FAD-dep"/>
</dbReference>
<comment type="cofactor">
    <cofactor evidence="1">
        <name>FAD</name>
        <dbReference type="ChEBI" id="CHEBI:57692"/>
    </cofactor>
</comment>
<protein>
    <submittedName>
        <fullName evidence="9">Glycerol-3-phosphate dehydrogenase/oxidase</fullName>
        <ecNumber evidence="9">1.-.-.-</ecNumber>
    </submittedName>
</protein>
<keyword evidence="4" id="KW-0319">Glycerol metabolism</keyword>
<dbReference type="SUPFAM" id="SSF51905">
    <property type="entry name" value="FAD/NAD(P)-binding domain"/>
    <property type="match status" value="1"/>
</dbReference>
<dbReference type="PRINTS" id="PR01001">
    <property type="entry name" value="FADG3PDH"/>
</dbReference>
<accession>A0ABT9HIT2</accession>
<dbReference type="Proteomes" id="UP001228171">
    <property type="component" value="Unassembled WGS sequence"/>
</dbReference>
<comment type="similarity">
    <text evidence="2">Belongs to the FAD-dependent glycerol-3-phosphate dehydrogenase family.</text>
</comment>
<proteinExistence type="inferred from homology"/>
<gene>
    <name evidence="9" type="ORF">Q8P09_11390</name>
</gene>
<name>A0ABT9HIT2_9GAMM</name>
<keyword evidence="5" id="KW-0274">FAD</keyword>
<dbReference type="InterPro" id="IPR006076">
    <property type="entry name" value="FAD-dep_OxRdtase"/>
</dbReference>
<evidence type="ECO:0000313" key="10">
    <source>
        <dbReference type="Proteomes" id="UP001228171"/>
    </source>
</evidence>
<dbReference type="Pfam" id="PF16901">
    <property type="entry name" value="DAO_C"/>
    <property type="match status" value="1"/>
</dbReference>
<dbReference type="InterPro" id="IPR038299">
    <property type="entry name" value="DAO_C_sf"/>
</dbReference>
<comment type="caution">
    <text evidence="9">The sequence shown here is derived from an EMBL/GenBank/DDBJ whole genome shotgun (WGS) entry which is preliminary data.</text>
</comment>
<keyword evidence="10" id="KW-1185">Reference proteome</keyword>
<dbReference type="RefSeq" id="WP_305935962.1">
    <property type="nucleotide sequence ID" value="NZ_JAVAJI010000022.1"/>
</dbReference>
<dbReference type="InterPro" id="IPR036188">
    <property type="entry name" value="FAD/NAD-bd_sf"/>
</dbReference>
<dbReference type="Gene3D" id="1.10.8.870">
    <property type="entry name" value="Alpha-glycerophosphate oxidase, cap domain"/>
    <property type="match status" value="1"/>
</dbReference>
<dbReference type="PANTHER" id="PTHR11985">
    <property type="entry name" value="GLYCEROL-3-PHOSPHATE DEHYDROGENASE"/>
    <property type="match status" value="1"/>
</dbReference>
<evidence type="ECO:0000256" key="6">
    <source>
        <dbReference type="ARBA" id="ARBA00023002"/>
    </source>
</evidence>
<evidence type="ECO:0000259" key="8">
    <source>
        <dbReference type="Pfam" id="PF16901"/>
    </source>
</evidence>
<evidence type="ECO:0000256" key="1">
    <source>
        <dbReference type="ARBA" id="ARBA00001974"/>
    </source>
</evidence>
<organism evidence="9 10">
    <name type="scientific">Psychrobacter faecalis</name>
    <dbReference type="NCBI Taxonomy" id="180588"/>
    <lineage>
        <taxon>Bacteria</taxon>
        <taxon>Pseudomonadati</taxon>
        <taxon>Pseudomonadota</taxon>
        <taxon>Gammaproteobacteria</taxon>
        <taxon>Moraxellales</taxon>
        <taxon>Moraxellaceae</taxon>
        <taxon>Psychrobacter</taxon>
    </lineage>
</organism>
<evidence type="ECO:0000256" key="5">
    <source>
        <dbReference type="ARBA" id="ARBA00022827"/>
    </source>
</evidence>
<dbReference type="InterPro" id="IPR031656">
    <property type="entry name" value="DAO_C"/>
</dbReference>
<sequence>MTQTKQRQQALAPLSCGSSQAEPWDMLIIGGGITGAGIAREAARRDLKVLLIEQKDFAWGTSSRSSKMVHGGLRYIASGDYKTTLLSVRERERMLSEASGLVNEMHYIMPHYKGKFPPPWIFNTLLRVYDGLAGKRYSKYFKKDAFLSLNPNIKQDKFLGASQFSDAVTDDSRLVMRVLAEAIHDGAQAINYLKAETLITNEQGLVVGATLKDTSSEDNAQNNIQNNVQSNAQSYNIYAKVVVSATGAWADTLRMQASKQTEQSFHKQIRPSRGSHLVVSKERLPIEQAYTFLHPEDKRAVFVFPWENRTVLGTTDLDHPPLDDSEVGITNEEVDYLLTATNELFNDAKLNREDVISTWAGVRPLISEGNAREDGKRVSPSKEKRDHSVWLDNNLVTVSGGKLTTFRLIALDVLEKCQEVLTLDKSVIQKQTLNDDHVFSNTAPTNPKFFTLPKALQQRLQGFYGRQLDTLLELAHEDDLAYVTDSNTIWAEIRFAARHEQVMHLDDLLLRRTRLGLILPNGAMTPLISARLKQICQQELGWNEQKWQQEAQRYQNLWQRYYHLPAA</sequence>
<evidence type="ECO:0000256" key="3">
    <source>
        <dbReference type="ARBA" id="ARBA00022630"/>
    </source>
</evidence>
<reference evidence="9 10" key="1">
    <citation type="submission" date="2023-08" db="EMBL/GenBank/DDBJ databases">
        <authorList>
            <person name="Kumar R."/>
        </authorList>
    </citation>
    <scope>NUCLEOTIDE SEQUENCE [LARGE SCALE GENOMIC DNA]</scope>
    <source>
        <strain evidence="9 10">LUR13</strain>
    </source>
</reference>
<keyword evidence="6 9" id="KW-0560">Oxidoreductase</keyword>
<dbReference type="EMBL" id="JAVAJI010000022">
    <property type="protein sequence ID" value="MDP4545679.1"/>
    <property type="molecule type" value="Genomic_DNA"/>
</dbReference>
<dbReference type="EC" id="1.-.-.-" evidence="9"/>
<dbReference type="Gene3D" id="3.30.9.10">
    <property type="entry name" value="D-Amino Acid Oxidase, subunit A, domain 2"/>
    <property type="match status" value="1"/>
</dbReference>
<dbReference type="GO" id="GO:0016491">
    <property type="term" value="F:oxidoreductase activity"/>
    <property type="evidence" value="ECO:0007669"/>
    <property type="project" value="UniProtKB-KW"/>
</dbReference>